<keyword evidence="3" id="KW-1185">Reference proteome</keyword>
<name>A0A8X6YGL3_9ARAC</name>
<feature type="compositionally biased region" description="Gly residues" evidence="1">
    <location>
        <begin position="1"/>
        <end position="10"/>
    </location>
</feature>
<reference evidence="2" key="1">
    <citation type="submission" date="2020-08" db="EMBL/GenBank/DDBJ databases">
        <title>Multicomponent nature underlies the extraordinary mechanical properties of spider dragline silk.</title>
        <authorList>
            <person name="Kono N."/>
            <person name="Nakamura H."/>
            <person name="Mori M."/>
            <person name="Yoshida Y."/>
            <person name="Ohtoshi R."/>
            <person name="Malay A.D."/>
            <person name="Moran D.A.P."/>
            <person name="Tomita M."/>
            <person name="Numata K."/>
            <person name="Arakawa K."/>
        </authorList>
    </citation>
    <scope>NUCLEOTIDE SEQUENCE</scope>
</reference>
<evidence type="ECO:0000256" key="1">
    <source>
        <dbReference type="SAM" id="MobiDB-lite"/>
    </source>
</evidence>
<evidence type="ECO:0000313" key="2">
    <source>
        <dbReference type="EMBL" id="GFY71622.1"/>
    </source>
</evidence>
<dbReference type="Proteomes" id="UP000886998">
    <property type="component" value="Unassembled WGS sequence"/>
</dbReference>
<comment type="caution">
    <text evidence="2">The sequence shown here is derived from an EMBL/GenBank/DDBJ whole genome shotgun (WGS) entry which is preliminary data.</text>
</comment>
<feature type="region of interest" description="Disordered" evidence="1">
    <location>
        <begin position="1"/>
        <end position="33"/>
    </location>
</feature>
<sequence>MEGVDGGNPRGGSRTHQSHQPPQPGETDLSIASRIHPLEIHGSRTILERDPGVITNVRIEKVKVTGEKPVIGASAKIIHPLCEYG</sequence>
<dbReference type="AlphaFoldDB" id="A0A8X6YGL3"/>
<dbReference type="EMBL" id="BMAV01018997">
    <property type="protein sequence ID" value="GFY71622.1"/>
    <property type="molecule type" value="Genomic_DNA"/>
</dbReference>
<accession>A0A8X6YGL3</accession>
<organism evidence="2 3">
    <name type="scientific">Trichonephila inaurata madagascariensis</name>
    <dbReference type="NCBI Taxonomy" id="2747483"/>
    <lineage>
        <taxon>Eukaryota</taxon>
        <taxon>Metazoa</taxon>
        <taxon>Ecdysozoa</taxon>
        <taxon>Arthropoda</taxon>
        <taxon>Chelicerata</taxon>
        <taxon>Arachnida</taxon>
        <taxon>Araneae</taxon>
        <taxon>Araneomorphae</taxon>
        <taxon>Entelegynae</taxon>
        <taxon>Araneoidea</taxon>
        <taxon>Nephilidae</taxon>
        <taxon>Trichonephila</taxon>
        <taxon>Trichonephila inaurata</taxon>
    </lineage>
</organism>
<proteinExistence type="predicted"/>
<evidence type="ECO:0000313" key="3">
    <source>
        <dbReference type="Proteomes" id="UP000886998"/>
    </source>
</evidence>
<protein>
    <submittedName>
        <fullName evidence="2">Uncharacterized protein</fullName>
    </submittedName>
</protein>
<gene>
    <name evidence="2" type="ORF">TNIN_247251</name>
</gene>